<evidence type="ECO:0000313" key="1">
    <source>
        <dbReference type="EMBL" id="MHO04616.1"/>
    </source>
</evidence>
<comment type="caution">
    <text evidence="1">The sequence shown here is derived from an EMBL/GenBank/DDBJ whole genome shotgun (WGS) entry which is preliminary data.</text>
</comment>
<proteinExistence type="predicted"/>
<sequence length="73" mass="8205">MMERQYALGIITNGMAEGWQPVSSEEVAIKEACWLSLQNSLTHCIMLGKGEDDENGEVVYLVIGGEFYKRHDL</sequence>
<name>A0A3L0VX79_ECOLX</name>
<reference evidence="1" key="1">
    <citation type="submission" date="2018-10" db="EMBL/GenBank/DDBJ databases">
        <authorList>
            <consortium name="NARMS: The National Antimicrobial Resistance Monitoring System"/>
        </authorList>
    </citation>
    <scope>NUCLEOTIDE SEQUENCE [LARGE SCALE GENOMIC DNA]</scope>
    <source>
        <strain evidence="1">CVM N17EC0388</strain>
    </source>
</reference>
<organism evidence="1">
    <name type="scientific">Escherichia coli</name>
    <dbReference type="NCBI Taxonomy" id="562"/>
    <lineage>
        <taxon>Bacteria</taxon>
        <taxon>Pseudomonadati</taxon>
        <taxon>Pseudomonadota</taxon>
        <taxon>Gammaproteobacteria</taxon>
        <taxon>Enterobacterales</taxon>
        <taxon>Enterobacteriaceae</taxon>
        <taxon>Escherichia</taxon>
    </lineage>
</organism>
<dbReference type="EMBL" id="RNRV01000013">
    <property type="protein sequence ID" value="MHO04616.1"/>
    <property type="molecule type" value="Genomic_DNA"/>
</dbReference>
<gene>
    <name evidence="1" type="ORF">D9F05_09550</name>
</gene>
<accession>A0A3L0VX79</accession>
<protein>
    <submittedName>
        <fullName evidence="1">Uncharacterized protein</fullName>
    </submittedName>
</protein>
<dbReference type="AlphaFoldDB" id="A0A3L0VX79"/>